<feature type="domain" description="DUF4216" evidence="1">
    <location>
        <begin position="58"/>
        <end position="116"/>
    </location>
</feature>
<sequence>MEAEQVDADVIALARGPHKVVSTYDGFIVNGFRVHTKKHEQHCKNQNNDVMVFADGRNYYERFWAIMLGCDWVNIKSPKSMKNDANGFIMVKFSELIHIGNRDLNDPYILASQAKQEKFDLQGKVEDSDILSYVGKLQKEFKSTLKTRYYREMVQEGRPVE</sequence>
<evidence type="ECO:0000259" key="1">
    <source>
        <dbReference type="Pfam" id="PF13952"/>
    </source>
</evidence>
<keyword evidence="3" id="KW-1185">Reference proteome</keyword>
<proteinExistence type="predicted"/>
<dbReference type="PANTHER" id="PTHR48258:SF3">
    <property type="entry name" value="FK506-BINDING PROTEIN 4-LIKE ISOFORM X1"/>
    <property type="match status" value="1"/>
</dbReference>
<protein>
    <recommendedName>
        <fullName evidence="1">DUF4216 domain-containing protein</fullName>
    </recommendedName>
</protein>
<dbReference type="EMBL" id="JARKNE010000006">
    <property type="protein sequence ID" value="KAK5825083.1"/>
    <property type="molecule type" value="Genomic_DNA"/>
</dbReference>
<gene>
    <name evidence="2" type="ORF">PVK06_019885</name>
</gene>
<evidence type="ECO:0000313" key="2">
    <source>
        <dbReference type="EMBL" id="KAK5825083.1"/>
    </source>
</evidence>
<name>A0ABR0PKW5_GOSAR</name>
<dbReference type="Proteomes" id="UP001358586">
    <property type="component" value="Chromosome 6"/>
</dbReference>
<accession>A0ABR0PKW5</accession>
<evidence type="ECO:0000313" key="3">
    <source>
        <dbReference type="Proteomes" id="UP001358586"/>
    </source>
</evidence>
<dbReference type="PANTHER" id="PTHR48258">
    <property type="entry name" value="DUF4218 DOMAIN-CONTAINING PROTEIN-RELATED"/>
    <property type="match status" value="1"/>
</dbReference>
<reference evidence="2 3" key="1">
    <citation type="submission" date="2023-03" db="EMBL/GenBank/DDBJ databases">
        <title>WGS of Gossypium arboreum.</title>
        <authorList>
            <person name="Yu D."/>
        </authorList>
    </citation>
    <scope>NUCLEOTIDE SEQUENCE [LARGE SCALE GENOMIC DNA]</scope>
    <source>
        <tissue evidence="2">Leaf</tissue>
    </source>
</reference>
<dbReference type="Pfam" id="PF13952">
    <property type="entry name" value="DUF4216"/>
    <property type="match status" value="1"/>
</dbReference>
<organism evidence="2 3">
    <name type="scientific">Gossypium arboreum</name>
    <name type="common">Tree cotton</name>
    <name type="synonym">Gossypium nanking</name>
    <dbReference type="NCBI Taxonomy" id="29729"/>
    <lineage>
        <taxon>Eukaryota</taxon>
        <taxon>Viridiplantae</taxon>
        <taxon>Streptophyta</taxon>
        <taxon>Embryophyta</taxon>
        <taxon>Tracheophyta</taxon>
        <taxon>Spermatophyta</taxon>
        <taxon>Magnoliopsida</taxon>
        <taxon>eudicotyledons</taxon>
        <taxon>Gunneridae</taxon>
        <taxon>Pentapetalae</taxon>
        <taxon>rosids</taxon>
        <taxon>malvids</taxon>
        <taxon>Malvales</taxon>
        <taxon>Malvaceae</taxon>
        <taxon>Malvoideae</taxon>
        <taxon>Gossypium</taxon>
    </lineage>
</organism>
<comment type="caution">
    <text evidence="2">The sequence shown here is derived from an EMBL/GenBank/DDBJ whole genome shotgun (WGS) entry which is preliminary data.</text>
</comment>
<dbReference type="InterPro" id="IPR025312">
    <property type="entry name" value="DUF4216"/>
</dbReference>